<evidence type="ECO:0000313" key="2">
    <source>
        <dbReference type="Proteomes" id="UP000178892"/>
    </source>
</evidence>
<gene>
    <name evidence="1" type="ORF">A2720_00405</name>
</gene>
<accession>A0A1F5NTB3</accession>
<comment type="caution">
    <text evidence="1">The sequence shown here is derived from an EMBL/GenBank/DDBJ whole genome shotgun (WGS) entry which is preliminary data.</text>
</comment>
<evidence type="ECO:0000313" key="1">
    <source>
        <dbReference type="EMBL" id="OGE80911.1"/>
    </source>
</evidence>
<dbReference type="Proteomes" id="UP000178892">
    <property type="component" value="Unassembled WGS sequence"/>
</dbReference>
<dbReference type="AlphaFoldDB" id="A0A1F5NTB3"/>
<dbReference type="STRING" id="1817825.A2720_00405"/>
<dbReference type="EMBL" id="MFEL01000014">
    <property type="protein sequence ID" value="OGE80911.1"/>
    <property type="molecule type" value="Genomic_DNA"/>
</dbReference>
<protein>
    <submittedName>
        <fullName evidence="1">Uncharacterized protein</fullName>
    </submittedName>
</protein>
<name>A0A1F5NTB3_9BACT</name>
<sequence length="74" mass="8247">MVVPGLGVIYEDGQNSKPQHQKFQAETVDIINRGKRQDDLAVQGFERVNCEFAVCFEGVGELFQILRGSNIGSY</sequence>
<proteinExistence type="predicted"/>
<reference evidence="1 2" key="1">
    <citation type="journal article" date="2016" name="Nat. Commun.">
        <title>Thousands of microbial genomes shed light on interconnected biogeochemical processes in an aquifer system.</title>
        <authorList>
            <person name="Anantharaman K."/>
            <person name="Brown C.T."/>
            <person name="Hug L.A."/>
            <person name="Sharon I."/>
            <person name="Castelle C.J."/>
            <person name="Probst A.J."/>
            <person name="Thomas B.C."/>
            <person name="Singh A."/>
            <person name="Wilkins M.J."/>
            <person name="Karaoz U."/>
            <person name="Brodie E.L."/>
            <person name="Williams K.H."/>
            <person name="Hubbard S.S."/>
            <person name="Banfield J.F."/>
        </authorList>
    </citation>
    <scope>NUCLEOTIDE SEQUENCE [LARGE SCALE GENOMIC DNA]</scope>
</reference>
<organism evidence="1 2">
    <name type="scientific">Candidatus Doudnabacteria bacterium RIFCSPHIGHO2_01_FULL_46_24</name>
    <dbReference type="NCBI Taxonomy" id="1817825"/>
    <lineage>
        <taxon>Bacteria</taxon>
        <taxon>Candidatus Doudnaibacteriota</taxon>
    </lineage>
</organism>